<proteinExistence type="predicted"/>
<reference evidence="4" key="1">
    <citation type="journal article" date="2019" name="Sci. Rep.">
        <title>Draft genome of Tanacetum cinerariifolium, the natural source of mosquito coil.</title>
        <authorList>
            <person name="Yamashiro T."/>
            <person name="Shiraishi A."/>
            <person name="Satake H."/>
            <person name="Nakayama K."/>
        </authorList>
    </citation>
    <scope>NUCLEOTIDE SEQUENCE</scope>
</reference>
<dbReference type="InterPro" id="IPR042101">
    <property type="entry name" value="SRP54_N_sf"/>
</dbReference>
<keyword evidence="1" id="KW-0547">Nucleotide-binding</keyword>
<dbReference type="InterPro" id="IPR027417">
    <property type="entry name" value="P-loop_NTPase"/>
</dbReference>
<protein>
    <submittedName>
        <fullName evidence="4">Signal recognition particle 54 kDa protein 2</fullName>
    </submittedName>
</protein>
<dbReference type="InterPro" id="IPR036891">
    <property type="entry name" value="Signal_recog_part_SRP54_M_sf"/>
</dbReference>
<evidence type="ECO:0000256" key="2">
    <source>
        <dbReference type="ARBA" id="ARBA00023134"/>
    </source>
</evidence>
<dbReference type="GO" id="GO:0006616">
    <property type="term" value="P:SRP-dependent cotranslational protein targeting to membrane, translocation"/>
    <property type="evidence" value="ECO:0007669"/>
    <property type="project" value="TreeGrafter"/>
</dbReference>
<comment type="caution">
    <text evidence="4">The sequence shown here is derived from an EMBL/GenBank/DDBJ whole genome shotgun (WGS) entry which is preliminary data.</text>
</comment>
<feature type="domain" description="SRP54-type proteins GTP-binding" evidence="3">
    <location>
        <begin position="34"/>
        <end position="47"/>
    </location>
</feature>
<evidence type="ECO:0000259" key="3">
    <source>
        <dbReference type="PROSITE" id="PS00300"/>
    </source>
</evidence>
<dbReference type="GO" id="GO:0003924">
    <property type="term" value="F:GTPase activity"/>
    <property type="evidence" value="ECO:0007669"/>
    <property type="project" value="InterPro"/>
</dbReference>
<evidence type="ECO:0000256" key="1">
    <source>
        <dbReference type="ARBA" id="ARBA00022741"/>
    </source>
</evidence>
<dbReference type="PROSITE" id="PS00300">
    <property type="entry name" value="SRP54"/>
    <property type="match status" value="1"/>
</dbReference>
<dbReference type="GO" id="GO:0008312">
    <property type="term" value="F:7S RNA binding"/>
    <property type="evidence" value="ECO:0007669"/>
    <property type="project" value="InterPro"/>
</dbReference>
<dbReference type="GO" id="GO:0005786">
    <property type="term" value="C:signal recognition particle, endoplasmic reticulum targeting"/>
    <property type="evidence" value="ECO:0007669"/>
    <property type="project" value="TreeGrafter"/>
</dbReference>
<dbReference type="GO" id="GO:0005829">
    <property type="term" value="C:cytosol"/>
    <property type="evidence" value="ECO:0007669"/>
    <property type="project" value="TreeGrafter"/>
</dbReference>
<dbReference type="GO" id="GO:0005525">
    <property type="term" value="F:GTP binding"/>
    <property type="evidence" value="ECO:0007669"/>
    <property type="project" value="UniProtKB-KW"/>
</dbReference>
<sequence>MDSSIGQAQAFRQSVDVGAPAFLTTVVIAATKSPVIFIGTGEHMDEFEAFDVKSFVSRLLGMGDLSGFMDKIHEVVPMEQPPELLQKLSEGNFTMRIMYEQFQNILKMGPINQMQSLHFLAGGLCLQNKQNPYFPRILRMIILGVEKWAEQLVSMVKLISKEMQNLHNT</sequence>
<dbReference type="SUPFAM" id="SSF47446">
    <property type="entry name" value="Signal peptide-binding domain"/>
    <property type="match status" value="1"/>
</dbReference>
<dbReference type="EMBL" id="BKCJ010009508">
    <property type="protein sequence ID" value="GEU87285.1"/>
    <property type="molecule type" value="Genomic_DNA"/>
</dbReference>
<dbReference type="Gene3D" id="3.40.50.300">
    <property type="entry name" value="P-loop containing nucleotide triphosphate hydrolases"/>
    <property type="match status" value="1"/>
</dbReference>
<dbReference type="InterPro" id="IPR022941">
    <property type="entry name" value="SRP54"/>
</dbReference>
<dbReference type="AlphaFoldDB" id="A0A6L2NRU2"/>
<dbReference type="GO" id="GO:0030942">
    <property type="term" value="F:endoplasmic reticulum signal peptide binding"/>
    <property type="evidence" value="ECO:0007669"/>
    <property type="project" value="TreeGrafter"/>
</dbReference>
<dbReference type="Pfam" id="PF00448">
    <property type="entry name" value="SRP54"/>
    <property type="match status" value="1"/>
</dbReference>
<organism evidence="4">
    <name type="scientific">Tanacetum cinerariifolium</name>
    <name type="common">Dalmatian daisy</name>
    <name type="synonym">Chrysanthemum cinerariifolium</name>
    <dbReference type="NCBI Taxonomy" id="118510"/>
    <lineage>
        <taxon>Eukaryota</taxon>
        <taxon>Viridiplantae</taxon>
        <taxon>Streptophyta</taxon>
        <taxon>Embryophyta</taxon>
        <taxon>Tracheophyta</taxon>
        <taxon>Spermatophyta</taxon>
        <taxon>Magnoliopsida</taxon>
        <taxon>eudicotyledons</taxon>
        <taxon>Gunneridae</taxon>
        <taxon>Pentapetalae</taxon>
        <taxon>asterids</taxon>
        <taxon>campanulids</taxon>
        <taxon>Asterales</taxon>
        <taxon>Asteraceae</taxon>
        <taxon>Asteroideae</taxon>
        <taxon>Anthemideae</taxon>
        <taxon>Anthemidinae</taxon>
        <taxon>Tanacetum</taxon>
    </lineage>
</organism>
<dbReference type="Gene3D" id="1.10.260.30">
    <property type="entry name" value="Signal recognition particle, SRP54 subunit, M-domain"/>
    <property type="match status" value="1"/>
</dbReference>
<dbReference type="Gene3D" id="1.20.120.140">
    <property type="entry name" value="Signal recognition particle SRP54, nucleotide-binding domain"/>
    <property type="match status" value="1"/>
</dbReference>
<evidence type="ECO:0000313" key="4">
    <source>
        <dbReference type="EMBL" id="GEU87285.1"/>
    </source>
</evidence>
<dbReference type="PANTHER" id="PTHR11564">
    <property type="entry name" value="SIGNAL RECOGNITION PARTICLE 54K PROTEIN SRP54"/>
    <property type="match status" value="1"/>
</dbReference>
<name>A0A6L2NRU2_TANCI</name>
<accession>A0A6L2NRU2</accession>
<dbReference type="InterPro" id="IPR000897">
    <property type="entry name" value="SRP54_GTPase_dom"/>
</dbReference>
<keyword evidence="2" id="KW-0342">GTP-binding</keyword>
<gene>
    <name evidence="4" type="ORF">Tci_059263</name>
</gene>
<dbReference type="PANTHER" id="PTHR11564:SF38">
    <property type="entry name" value="SIGNAL RECOGNITION PARTICLE 54 KDA PROTEIN"/>
    <property type="match status" value="1"/>
</dbReference>